<evidence type="ECO:0000256" key="3">
    <source>
        <dbReference type="PROSITE-ProRule" id="PRU01191"/>
    </source>
</evidence>
<evidence type="ECO:0000256" key="2">
    <source>
        <dbReference type="ARBA" id="ARBA00023163"/>
    </source>
</evidence>
<comment type="caution">
    <text evidence="5">The sequence shown here is derived from an EMBL/GenBank/DDBJ whole genome shotgun (WGS) entry which is preliminary data.</text>
</comment>
<comment type="similarity">
    <text evidence="3">Belongs to the GRAS family.</text>
</comment>
<gene>
    <name evidence="5" type="ORF">CDL15_Pgr010431</name>
</gene>
<evidence type="ECO:0000256" key="4">
    <source>
        <dbReference type="SAM" id="MobiDB-lite"/>
    </source>
</evidence>
<dbReference type="PROSITE" id="PS50985">
    <property type="entry name" value="GRAS"/>
    <property type="match status" value="1"/>
</dbReference>
<dbReference type="InterPro" id="IPR005202">
    <property type="entry name" value="TF_GRAS"/>
</dbReference>
<dbReference type="Proteomes" id="UP000197138">
    <property type="component" value="Unassembled WGS sequence"/>
</dbReference>
<feature type="region of interest" description="Disordered" evidence="4">
    <location>
        <begin position="52"/>
        <end position="83"/>
    </location>
</feature>
<comment type="caution">
    <text evidence="3">Lacks conserved residue(s) required for the propagation of feature annotation.</text>
</comment>
<keyword evidence="1" id="KW-0805">Transcription regulation</keyword>
<organism evidence="5 6">
    <name type="scientific">Punica granatum</name>
    <name type="common">Pomegranate</name>
    <dbReference type="NCBI Taxonomy" id="22663"/>
    <lineage>
        <taxon>Eukaryota</taxon>
        <taxon>Viridiplantae</taxon>
        <taxon>Streptophyta</taxon>
        <taxon>Embryophyta</taxon>
        <taxon>Tracheophyta</taxon>
        <taxon>Spermatophyta</taxon>
        <taxon>Magnoliopsida</taxon>
        <taxon>eudicotyledons</taxon>
        <taxon>Gunneridae</taxon>
        <taxon>Pentapetalae</taxon>
        <taxon>rosids</taxon>
        <taxon>malvids</taxon>
        <taxon>Myrtales</taxon>
        <taxon>Lythraceae</taxon>
        <taxon>Punica</taxon>
    </lineage>
</organism>
<sequence length="250" mass="29157">MDHEREVPGFEYGRATKHSASHVVKAEEAELSEMFHKVLLVVAPCSTECCQSTDAGQSKDSRPDPQVRGSNGGREQGSRQRNKSSVDLRTLLILEARMVGNASWYTRLATCRPEIGPSIFRRNNFHWPILIQKLGERAGGPPKLRITDIELPEHRFCPAERIQETGRRLADTWCEGLERVERPDTYRQWQVRHTRAGFKQLPLDQEFMSKLRHKLKAWYHKEFMLDQDRNWMLFGWRDRIIFATTCWVPV</sequence>
<dbReference type="PANTHER" id="PTHR31636">
    <property type="entry name" value="OSJNBA0084A10.13 PROTEIN-RELATED"/>
    <property type="match status" value="1"/>
</dbReference>
<evidence type="ECO:0000256" key="1">
    <source>
        <dbReference type="ARBA" id="ARBA00023015"/>
    </source>
</evidence>
<keyword evidence="2" id="KW-0804">Transcription</keyword>
<evidence type="ECO:0000313" key="5">
    <source>
        <dbReference type="EMBL" id="OWM66778.1"/>
    </source>
</evidence>
<dbReference type="Pfam" id="PF03514">
    <property type="entry name" value="GRAS"/>
    <property type="match status" value="2"/>
</dbReference>
<accession>A0A218W2T6</accession>
<dbReference type="AlphaFoldDB" id="A0A218W2T6"/>
<evidence type="ECO:0000313" key="6">
    <source>
        <dbReference type="Proteomes" id="UP000197138"/>
    </source>
</evidence>
<dbReference type="EMBL" id="MTKT01005538">
    <property type="protein sequence ID" value="OWM66778.1"/>
    <property type="molecule type" value="Genomic_DNA"/>
</dbReference>
<proteinExistence type="inferred from homology"/>
<reference evidence="6" key="1">
    <citation type="journal article" date="2017" name="Plant J.">
        <title>The pomegranate (Punica granatum L.) genome and the genomics of punicalagin biosynthesis.</title>
        <authorList>
            <person name="Qin G."/>
            <person name="Xu C."/>
            <person name="Ming R."/>
            <person name="Tang H."/>
            <person name="Guyot R."/>
            <person name="Kramer E.M."/>
            <person name="Hu Y."/>
            <person name="Yi X."/>
            <person name="Qi Y."/>
            <person name="Xu X."/>
            <person name="Gao Z."/>
            <person name="Pan H."/>
            <person name="Jian J."/>
            <person name="Tian Y."/>
            <person name="Yue Z."/>
            <person name="Xu Y."/>
        </authorList>
    </citation>
    <scope>NUCLEOTIDE SEQUENCE [LARGE SCALE GENOMIC DNA]</scope>
    <source>
        <strain evidence="6">cv. Dabenzi</strain>
    </source>
</reference>
<feature type="region of interest" description="SAW" evidence="3">
    <location>
        <begin position="173"/>
        <end position="248"/>
    </location>
</feature>
<name>A0A218W2T6_PUNGR</name>
<protein>
    <submittedName>
        <fullName evidence="5">Uncharacterized protein</fullName>
    </submittedName>
</protein>